<reference evidence="4 5" key="1">
    <citation type="submission" date="2018-10" db="EMBL/GenBank/DDBJ databases">
        <authorList>
            <person name="Chen W.-M."/>
        </authorList>
    </citation>
    <scope>NUCLEOTIDE SEQUENCE [LARGE SCALE GENOMIC DNA]</scope>
    <source>
        <strain evidence="4 5">THS-13</strain>
    </source>
</reference>
<dbReference type="InterPro" id="IPR011990">
    <property type="entry name" value="TPR-like_helical_dom_sf"/>
</dbReference>
<dbReference type="PROSITE" id="PS50011">
    <property type="entry name" value="PROTEIN_KINASE_DOM"/>
    <property type="match status" value="1"/>
</dbReference>
<feature type="transmembrane region" description="Helical" evidence="2">
    <location>
        <begin position="142"/>
        <end position="161"/>
    </location>
</feature>
<comment type="caution">
    <text evidence="4">The sequence shown here is derived from an EMBL/GenBank/DDBJ whole genome shotgun (WGS) entry which is preliminary data.</text>
</comment>
<protein>
    <recommendedName>
        <fullName evidence="3">Protein kinase domain-containing protein</fullName>
    </recommendedName>
</protein>
<feature type="domain" description="Protein kinase" evidence="3">
    <location>
        <begin position="1"/>
        <end position="129"/>
    </location>
</feature>
<dbReference type="EMBL" id="RJVO01000008">
    <property type="protein sequence ID" value="ROH86656.1"/>
    <property type="molecule type" value="Genomic_DNA"/>
</dbReference>
<evidence type="ECO:0000259" key="3">
    <source>
        <dbReference type="PROSITE" id="PS50011"/>
    </source>
</evidence>
<keyword evidence="2" id="KW-0812">Transmembrane</keyword>
<dbReference type="GO" id="GO:0004672">
    <property type="term" value="F:protein kinase activity"/>
    <property type="evidence" value="ECO:0007669"/>
    <property type="project" value="InterPro"/>
</dbReference>
<evidence type="ECO:0000256" key="2">
    <source>
        <dbReference type="SAM" id="Phobius"/>
    </source>
</evidence>
<accession>A0A3N0V1I4</accession>
<dbReference type="SUPFAM" id="SSF48452">
    <property type="entry name" value="TPR-like"/>
    <property type="match status" value="1"/>
</dbReference>
<dbReference type="Pfam" id="PF13424">
    <property type="entry name" value="TPR_12"/>
    <property type="match status" value="1"/>
</dbReference>
<dbReference type="InParanoid" id="A0A3N0V1I4"/>
<keyword evidence="5" id="KW-1185">Reference proteome</keyword>
<name>A0A3N0V1I4_9GAMM</name>
<dbReference type="InterPro" id="IPR000719">
    <property type="entry name" value="Prot_kinase_dom"/>
</dbReference>
<feature type="compositionally biased region" description="Basic and acidic residues" evidence="1">
    <location>
        <begin position="121"/>
        <end position="131"/>
    </location>
</feature>
<evidence type="ECO:0000313" key="5">
    <source>
        <dbReference type="Proteomes" id="UP000282106"/>
    </source>
</evidence>
<gene>
    <name evidence="4" type="ORF">ED208_14500</name>
</gene>
<dbReference type="Gene3D" id="1.25.40.10">
    <property type="entry name" value="Tetratricopeptide repeat domain"/>
    <property type="match status" value="2"/>
</dbReference>
<sequence>MPNTLACCSPTQAVVDSDSGTPLYFAPEVLAGQPHTVRSDNYALGVLLYQLAVGDFKKPLSPGWERDIADPLLREDIALAADGNPQHRLGDAEELARRLRSLDSRREQRARRAAQQALEQSQREAAEKLRADNQQLRSRRRWQWLAIVALGIGLLAGLTLYRRAGLAQQQALEAADTAEAVSAFLADDLLAAANPARVDVRRLTVKALIDAAEQRVGPRFAANPLAEARVRRALATAYYSLGQTDSAFAQIRQAWRLLPGLLDRRSTQLPEVAAQLAQLPDAARSLDLPLWMQVLTTMQAQVGASDPRVLEVALFIGGIHFDRGNFDDCFRLLDQSLAAARTLRPRQALLESRIQHLLSRAYISVDRYPESIAASREALSLLRTPALAGGAERAIALQLHYLGRALRFYGQLPQAEQALEAAGATIFRNARDDSEPVTELRWELLELHLMQKRWALAESEANGLLSNIQGQFESGGDNRTLLFLLGARAALAGGQGDWAKAEGLAREQLAGFEALQRDLRRGIPRDRISIVVSTIGLMRALIEQGKTQEARAALDALDPADLRTVDIVPLNSVSLHRVLGLLALAEGQSALARQELNKARDTLSKLCAPEHPWFAELNAALERAGAGSHLMD</sequence>
<dbReference type="SUPFAM" id="SSF56112">
    <property type="entry name" value="Protein kinase-like (PK-like)"/>
    <property type="match status" value="1"/>
</dbReference>
<dbReference type="Gene3D" id="1.10.510.10">
    <property type="entry name" value="Transferase(Phosphotransferase) domain 1"/>
    <property type="match status" value="1"/>
</dbReference>
<dbReference type="InterPro" id="IPR011009">
    <property type="entry name" value="Kinase-like_dom_sf"/>
</dbReference>
<proteinExistence type="predicted"/>
<organism evidence="4 5">
    <name type="scientific">Stagnimonas aquatica</name>
    <dbReference type="NCBI Taxonomy" id="2689987"/>
    <lineage>
        <taxon>Bacteria</taxon>
        <taxon>Pseudomonadati</taxon>
        <taxon>Pseudomonadota</taxon>
        <taxon>Gammaproteobacteria</taxon>
        <taxon>Nevskiales</taxon>
        <taxon>Nevskiaceae</taxon>
        <taxon>Stagnimonas</taxon>
    </lineage>
</organism>
<dbReference type="AlphaFoldDB" id="A0A3N0V1I4"/>
<dbReference type="Proteomes" id="UP000282106">
    <property type="component" value="Unassembled WGS sequence"/>
</dbReference>
<feature type="region of interest" description="Disordered" evidence="1">
    <location>
        <begin position="110"/>
        <end position="132"/>
    </location>
</feature>
<keyword evidence="2" id="KW-1133">Transmembrane helix</keyword>
<evidence type="ECO:0000256" key="1">
    <source>
        <dbReference type="SAM" id="MobiDB-lite"/>
    </source>
</evidence>
<dbReference type="GO" id="GO:0005524">
    <property type="term" value="F:ATP binding"/>
    <property type="evidence" value="ECO:0007669"/>
    <property type="project" value="InterPro"/>
</dbReference>
<evidence type="ECO:0000313" key="4">
    <source>
        <dbReference type="EMBL" id="ROH86656.1"/>
    </source>
</evidence>
<keyword evidence="2" id="KW-0472">Membrane</keyword>